<dbReference type="EMBL" id="JAUSVU010000039">
    <property type="protein sequence ID" value="MDQ0537150.1"/>
    <property type="molecule type" value="Genomic_DNA"/>
</dbReference>
<comment type="caution">
    <text evidence="1">The sequence shown here is derived from an EMBL/GenBank/DDBJ whole genome shotgun (WGS) entry which is preliminary data.</text>
</comment>
<reference evidence="1 2" key="1">
    <citation type="submission" date="2023-07" db="EMBL/GenBank/DDBJ databases">
        <title>Genomic Encyclopedia of Type Strains, Phase IV (KMG-IV): sequencing the most valuable type-strain genomes for metagenomic binning, comparative biology and taxonomic classification.</title>
        <authorList>
            <person name="Goeker M."/>
        </authorList>
    </citation>
    <scope>NUCLEOTIDE SEQUENCE [LARGE SCALE GENOMIC DNA]</scope>
    <source>
        <strain evidence="1 2">DSM 19922</strain>
    </source>
</reference>
<name>A0ABU0MUL3_9PROT</name>
<organism evidence="1 2">
    <name type="scientific">Azospirillum picis</name>
    <dbReference type="NCBI Taxonomy" id="488438"/>
    <lineage>
        <taxon>Bacteria</taxon>
        <taxon>Pseudomonadati</taxon>
        <taxon>Pseudomonadota</taxon>
        <taxon>Alphaproteobacteria</taxon>
        <taxon>Rhodospirillales</taxon>
        <taxon>Azospirillaceae</taxon>
        <taxon>Azospirillum</taxon>
    </lineage>
</organism>
<accession>A0ABU0MUL3</accession>
<gene>
    <name evidence="1" type="ORF">QO018_006050</name>
</gene>
<proteinExistence type="predicted"/>
<dbReference type="Proteomes" id="UP001244552">
    <property type="component" value="Unassembled WGS sequence"/>
</dbReference>
<keyword evidence="2" id="KW-1185">Reference proteome</keyword>
<sequence>MRRFRPIDLRTSGAVAGAILHIRPDVEPRALLLLCARLALYHRDVPRARRRLLDAAIDATAEDLRRAEQLLYTFLLRGCDVTLPGWAAAAFSAFLARSPFGPALPPPHPWLAEERARRARVAANRSTHGRKRA</sequence>
<evidence type="ECO:0000313" key="1">
    <source>
        <dbReference type="EMBL" id="MDQ0537150.1"/>
    </source>
</evidence>
<evidence type="ECO:0000313" key="2">
    <source>
        <dbReference type="Proteomes" id="UP001244552"/>
    </source>
</evidence>
<dbReference type="RefSeq" id="WP_209990807.1">
    <property type="nucleotide sequence ID" value="NZ_JAGINO010000037.1"/>
</dbReference>
<protein>
    <submittedName>
        <fullName evidence="1">Uncharacterized protein</fullName>
    </submittedName>
</protein>